<gene>
    <name evidence="3" type="ORF">US40_C0018G0007</name>
</gene>
<dbReference type="EMBL" id="LBSV01000018">
    <property type="protein sequence ID" value="KKQ24155.1"/>
    <property type="molecule type" value="Genomic_DNA"/>
</dbReference>
<accession>A0A0G0GDN9</accession>
<name>A0A0G0GDN9_9BACT</name>
<dbReference type="Proteomes" id="UP000034917">
    <property type="component" value="Unassembled WGS sequence"/>
</dbReference>
<comment type="similarity">
    <text evidence="1">Belongs to the intimin/invasin family.</text>
</comment>
<dbReference type="InterPro" id="IPR013783">
    <property type="entry name" value="Ig-like_fold"/>
</dbReference>
<sequence>MILFVLAFGLFMGFVVFNQPIRTFTRAAEELVPSSESSLIFAWPLTANADGSEKVDINVFVRNAKNLPLTNKRVNLETNLGTISVVTDTTDKSGKASFSLTSSTPGVGEIKATIDNQVQIKQTVTIKFE</sequence>
<dbReference type="Pfam" id="PF02369">
    <property type="entry name" value="Big_1"/>
    <property type="match status" value="1"/>
</dbReference>
<evidence type="ECO:0000313" key="4">
    <source>
        <dbReference type="Proteomes" id="UP000034917"/>
    </source>
</evidence>
<organism evidence="3 4">
    <name type="scientific">Candidatus Roizmanbacteria bacterium GW2011_GWC2_37_13</name>
    <dbReference type="NCBI Taxonomy" id="1618486"/>
    <lineage>
        <taxon>Bacteria</taxon>
        <taxon>Candidatus Roizmaniibacteriota</taxon>
    </lineage>
</organism>
<comment type="caution">
    <text evidence="3">The sequence shown here is derived from an EMBL/GenBank/DDBJ whole genome shotgun (WGS) entry which is preliminary data.</text>
</comment>
<dbReference type="SUPFAM" id="SSF49373">
    <property type="entry name" value="Invasin/intimin cell-adhesion fragments"/>
    <property type="match status" value="1"/>
</dbReference>
<dbReference type="InterPro" id="IPR008964">
    <property type="entry name" value="Invasin/intimin_cell_adhesion"/>
</dbReference>
<proteinExistence type="inferred from homology"/>
<feature type="domain" description="Big-1" evidence="2">
    <location>
        <begin position="37"/>
        <end position="129"/>
    </location>
</feature>
<evidence type="ECO:0000313" key="3">
    <source>
        <dbReference type="EMBL" id="KKQ24155.1"/>
    </source>
</evidence>
<dbReference type="SMART" id="SM00634">
    <property type="entry name" value="BID_1"/>
    <property type="match status" value="1"/>
</dbReference>
<protein>
    <submittedName>
        <fullName evidence="3">Intimin-like protein</fullName>
    </submittedName>
</protein>
<evidence type="ECO:0000256" key="1">
    <source>
        <dbReference type="ARBA" id="ARBA00010116"/>
    </source>
</evidence>
<evidence type="ECO:0000259" key="2">
    <source>
        <dbReference type="PROSITE" id="PS51127"/>
    </source>
</evidence>
<dbReference type="PROSITE" id="PS51127">
    <property type="entry name" value="BIG1"/>
    <property type="match status" value="1"/>
</dbReference>
<dbReference type="AlphaFoldDB" id="A0A0G0GDN9"/>
<dbReference type="Gene3D" id="2.60.40.10">
    <property type="entry name" value="Immunoglobulins"/>
    <property type="match status" value="1"/>
</dbReference>
<reference evidence="3 4" key="1">
    <citation type="journal article" date="2015" name="Nature">
        <title>rRNA introns, odd ribosomes, and small enigmatic genomes across a large radiation of phyla.</title>
        <authorList>
            <person name="Brown C.T."/>
            <person name="Hug L.A."/>
            <person name="Thomas B.C."/>
            <person name="Sharon I."/>
            <person name="Castelle C.J."/>
            <person name="Singh A."/>
            <person name="Wilkins M.J."/>
            <person name="Williams K.H."/>
            <person name="Banfield J.F."/>
        </authorList>
    </citation>
    <scope>NUCLEOTIDE SEQUENCE [LARGE SCALE GENOMIC DNA]</scope>
</reference>
<dbReference type="InterPro" id="IPR003344">
    <property type="entry name" value="Big_1_dom"/>
</dbReference>